<dbReference type="InterPro" id="IPR006366">
    <property type="entry name" value="CobA/CysG_C"/>
</dbReference>
<dbReference type="Gene3D" id="3.40.1010.10">
    <property type="entry name" value="Cobalt-precorrin-4 Transmethylase, Domain 1"/>
    <property type="match status" value="1"/>
</dbReference>
<evidence type="ECO:0000256" key="6">
    <source>
        <dbReference type="ARBA" id="ARBA00023244"/>
    </source>
</evidence>
<organism evidence="9 10">
    <name type="scientific">Tabrizicola oligotrophica</name>
    <dbReference type="NCBI Taxonomy" id="2710650"/>
    <lineage>
        <taxon>Bacteria</taxon>
        <taxon>Pseudomonadati</taxon>
        <taxon>Pseudomonadota</taxon>
        <taxon>Alphaproteobacteria</taxon>
        <taxon>Rhodobacterales</taxon>
        <taxon>Paracoccaceae</taxon>
        <taxon>Tabrizicola</taxon>
    </lineage>
</organism>
<proteinExistence type="inferred from homology"/>
<dbReference type="Proteomes" id="UP000477782">
    <property type="component" value="Unassembled WGS sequence"/>
</dbReference>
<evidence type="ECO:0000256" key="3">
    <source>
        <dbReference type="ARBA" id="ARBA00022603"/>
    </source>
</evidence>
<dbReference type="InterPro" id="IPR035996">
    <property type="entry name" value="4pyrrol_Methylase_sf"/>
</dbReference>
<evidence type="ECO:0000313" key="10">
    <source>
        <dbReference type="Proteomes" id="UP000477782"/>
    </source>
</evidence>
<evidence type="ECO:0000256" key="5">
    <source>
        <dbReference type="ARBA" id="ARBA00022691"/>
    </source>
</evidence>
<dbReference type="SUPFAM" id="SSF53790">
    <property type="entry name" value="Tetrapyrrole methylase"/>
    <property type="match status" value="1"/>
</dbReference>
<evidence type="ECO:0000256" key="7">
    <source>
        <dbReference type="ARBA" id="ARBA00025705"/>
    </source>
</evidence>
<gene>
    <name evidence="9" type="primary">cobA</name>
    <name evidence="9" type="ORF">G4Z14_04435</name>
</gene>
<dbReference type="RefSeq" id="WP_164623587.1">
    <property type="nucleotide sequence ID" value="NZ_JAAIVJ010000002.1"/>
</dbReference>
<evidence type="ECO:0000256" key="2">
    <source>
        <dbReference type="ARBA" id="ARBA00012162"/>
    </source>
</evidence>
<dbReference type="InterPro" id="IPR003043">
    <property type="entry name" value="Uropor_MeTrfase_CS"/>
</dbReference>
<dbReference type="NCBIfam" id="NF004790">
    <property type="entry name" value="PRK06136.1"/>
    <property type="match status" value="1"/>
</dbReference>
<evidence type="ECO:0000313" key="9">
    <source>
        <dbReference type="EMBL" id="NEY89537.1"/>
    </source>
</evidence>
<dbReference type="UniPathway" id="UPA00262">
    <property type="reaction ID" value="UER00211"/>
</dbReference>
<name>A0A6M0QQ27_9RHOB</name>
<protein>
    <recommendedName>
        <fullName evidence="2">uroporphyrinogen-III C-methyltransferase</fullName>
        <ecNumber evidence="2">2.1.1.107</ecNumber>
    </recommendedName>
</protein>
<keyword evidence="4 9" id="KW-0808">Transferase</keyword>
<keyword evidence="6" id="KW-0627">Porphyrin biosynthesis</keyword>
<dbReference type="PANTHER" id="PTHR45790">
    <property type="entry name" value="SIROHEME SYNTHASE-RELATED"/>
    <property type="match status" value="1"/>
</dbReference>
<dbReference type="CDD" id="cd11642">
    <property type="entry name" value="SUMT"/>
    <property type="match status" value="1"/>
</dbReference>
<dbReference type="NCBIfam" id="TIGR01469">
    <property type="entry name" value="cobA_cysG_Cterm"/>
    <property type="match status" value="1"/>
</dbReference>
<dbReference type="EC" id="2.1.1.107" evidence="2"/>
<evidence type="ECO:0000256" key="4">
    <source>
        <dbReference type="ARBA" id="ARBA00022679"/>
    </source>
</evidence>
<keyword evidence="10" id="KW-1185">Reference proteome</keyword>
<evidence type="ECO:0000259" key="8">
    <source>
        <dbReference type="Pfam" id="PF00590"/>
    </source>
</evidence>
<dbReference type="InterPro" id="IPR000878">
    <property type="entry name" value="4pyrrol_Mease"/>
</dbReference>
<reference evidence="9 10" key="1">
    <citation type="submission" date="2020-02" db="EMBL/GenBank/DDBJ databases">
        <authorList>
            <person name="Chen W.-M."/>
        </authorList>
    </citation>
    <scope>NUCLEOTIDE SEQUENCE [LARGE SCALE GENOMIC DNA]</scope>
    <source>
        <strain evidence="9 10">KMS-5</strain>
    </source>
</reference>
<dbReference type="Gene3D" id="3.30.950.10">
    <property type="entry name" value="Methyltransferase, Cobalt-precorrin-4 Transmethylase, Domain 2"/>
    <property type="match status" value="1"/>
</dbReference>
<dbReference type="AlphaFoldDB" id="A0A6M0QQ27"/>
<evidence type="ECO:0000256" key="1">
    <source>
        <dbReference type="ARBA" id="ARBA00005879"/>
    </source>
</evidence>
<comment type="similarity">
    <text evidence="1">Belongs to the precorrin methyltransferase family.</text>
</comment>
<dbReference type="InterPro" id="IPR050161">
    <property type="entry name" value="Siro_Cobalamin_biosynth"/>
</dbReference>
<dbReference type="PANTHER" id="PTHR45790:SF3">
    <property type="entry name" value="S-ADENOSYL-L-METHIONINE-DEPENDENT UROPORPHYRINOGEN III METHYLTRANSFERASE, CHLOROPLASTIC"/>
    <property type="match status" value="1"/>
</dbReference>
<dbReference type="Pfam" id="PF00590">
    <property type="entry name" value="TP_methylase"/>
    <property type="match status" value="1"/>
</dbReference>
<keyword evidence="3 9" id="KW-0489">Methyltransferase</keyword>
<accession>A0A6M0QQ27</accession>
<dbReference type="EMBL" id="JAAIVJ010000002">
    <property type="protein sequence ID" value="NEY89537.1"/>
    <property type="molecule type" value="Genomic_DNA"/>
</dbReference>
<keyword evidence="5" id="KW-0949">S-adenosyl-L-methionine</keyword>
<dbReference type="GO" id="GO:0019354">
    <property type="term" value="P:siroheme biosynthetic process"/>
    <property type="evidence" value="ECO:0007669"/>
    <property type="project" value="UniProtKB-UniPathway"/>
</dbReference>
<comment type="caution">
    <text evidence="9">The sequence shown here is derived from an EMBL/GenBank/DDBJ whole genome shotgun (WGS) entry which is preliminary data.</text>
</comment>
<dbReference type="GO" id="GO:0004851">
    <property type="term" value="F:uroporphyrin-III C-methyltransferase activity"/>
    <property type="evidence" value="ECO:0007669"/>
    <property type="project" value="UniProtKB-EC"/>
</dbReference>
<dbReference type="PROSITE" id="PS00839">
    <property type="entry name" value="SUMT_1"/>
    <property type="match status" value="1"/>
</dbReference>
<dbReference type="FunFam" id="3.40.1010.10:FF:000001">
    <property type="entry name" value="Siroheme synthase"/>
    <property type="match status" value="1"/>
</dbReference>
<feature type="domain" description="Tetrapyrrole methylase" evidence="8">
    <location>
        <begin position="15"/>
        <end position="219"/>
    </location>
</feature>
<dbReference type="GO" id="GO:0032259">
    <property type="term" value="P:methylation"/>
    <property type="evidence" value="ECO:0007669"/>
    <property type="project" value="UniProtKB-KW"/>
</dbReference>
<dbReference type="InterPro" id="IPR014777">
    <property type="entry name" value="4pyrrole_Mease_sub1"/>
</dbReference>
<dbReference type="InterPro" id="IPR014776">
    <property type="entry name" value="4pyrrole_Mease_sub2"/>
</dbReference>
<sequence>MTDLSARFPRASGRISLVGAGPGAADLLTVRALRCLQAADVVLHDRLVTEEVLALIPPATRRIPVGKEVGANAWPQDRITALMLTEAVEGRHVVRLKSGDPAIFARAAEEIDAASALGIAVEIVPGITAASAAAASLGRPLTARGTAQRLLFVTATDEADRVTNLPLPEGTTLALYMASRKAAEIEAALLGQGADPDAEVVAVCRASQPDEHIHRCRLSGMAQSLGSDPKVTPPCVILIGQSLAQGVADAEATDAAQAR</sequence>
<comment type="pathway">
    <text evidence="7">Porphyrin-containing compound metabolism; siroheme biosynthesis; precorrin-2 from uroporphyrinogen III: step 1/1.</text>
</comment>